<dbReference type="Gene3D" id="3.30.1370.110">
    <property type="match status" value="1"/>
</dbReference>
<dbReference type="Proteomes" id="UP000831290">
    <property type="component" value="Chromosome"/>
</dbReference>
<reference evidence="2" key="1">
    <citation type="submission" date="2022-03" db="EMBL/GenBank/DDBJ databases">
        <title>Description of Abyssus ytuae gen. nov., sp. nov., a novel member of the family Flavobacteriaceae isolated from the sediment of Mariana Trench.</title>
        <authorList>
            <person name="Zhang J."/>
            <person name="Xu X."/>
        </authorList>
    </citation>
    <scope>NUCLEOTIDE SEQUENCE</scope>
    <source>
        <strain evidence="2">MT3330</strain>
    </source>
</reference>
<accession>A0A9E6ZLV5</accession>
<dbReference type="Pfam" id="PF01713">
    <property type="entry name" value="Smr"/>
    <property type="match status" value="1"/>
</dbReference>
<protein>
    <submittedName>
        <fullName evidence="2">DNA mismatch repair protein MutS</fullName>
    </submittedName>
</protein>
<dbReference type="RefSeq" id="WP_255844238.1">
    <property type="nucleotide sequence ID" value="NZ_CP094358.1"/>
</dbReference>
<proteinExistence type="predicted"/>
<dbReference type="KEGG" id="fbm:MQE35_02600"/>
<evidence type="ECO:0000313" key="3">
    <source>
        <dbReference type="Proteomes" id="UP000831290"/>
    </source>
</evidence>
<dbReference type="InterPro" id="IPR002625">
    <property type="entry name" value="Smr_dom"/>
</dbReference>
<evidence type="ECO:0000313" key="2">
    <source>
        <dbReference type="EMBL" id="UOB18197.1"/>
    </source>
</evidence>
<dbReference type="InterPro" id="IPR036063">
    <property type="entry name" value="Smr_dom_sf"/>
</dbReference>
<gene>
    <name evidence="2" type="ORF">MQE35_02600</name>
</gene>
<feature type="domain" description="Smr" evidence="1">
    <location>
        <begin position="122"/>
        <end position="178"/>
    </location>
</feature>
<dbReference type="AlphaFoldDB" id="A0A9E6ZLV5"/>
<dbReference type="EMBL" id="CP094358">
    <property type="protein sequence ID" value="UOB18197.1"/>
    <property type="molecule type" value="Genomic_DNA"/>
</dbReference>
<name>A0A9E6ZLV5_9FLAO</name>
<organism evidence="2 3">
    <name type="scientific">Abyssalbus ytuae</name>
    <dbReference type="NCBI Taxonomy" id="2926907"/>
    <lineage>
        <taxon>Bacteria</taxon>
        <taxon>Pseudomonadati</taxon>
        <taxon>Bacteroidota</taxon>
        <taxon>Flavobacteriia</taxon>
        <taxon>Flavobacteriales</taxon>
        <taxon>Flavobacteriaceae</taxon>
        <taxon>Abyssalbus</taxon>
    </lineage>
</organism>
<keyword evidence="3" id="KW-1185">Reference proteome</keyword>
<sequence>MQINIGDKVEIIDDCLKGRVVLIKGDTVVVETNDGFEIEAGIKEVIKINDNNNELHVKSADVFDALVHKNLNEKKKKVSVKREKVIPPMEVDLHIGQLTKSAKGMTNYDMLTLQLETAKRQLEFAIKNRIPKIVFIHGVGEGVLRTELEYLFGRYDNITFYDADFKKYGFGATEVYIFQNP</sequence>
<dbReference type="PROSITE" id="PS50828">
    <property type="entry name" value="SMR"/>
    <property type="match status" value="1"/>
</dbReference>
<evidence type="ECO:0000259" key="1">
    <source>
        <dbReference type="PROSITE" id="PS50828"/>
    </source>
</evidence>